<keyword evidence="8" id="KW-1185">Reference proteome</keyword>
<dbReference type="PROSITE" id="PS00478">
    <property type="entry name" value="LIM_DOMAIN_1"/>
    <property type="match status" value="1"/>
</dbReference>
<protein>
    <recommendedName>
        <fullName evidence="6">LIM zinc-binding domain-containing protein</fullName>
    </recommendedName>
</protein>
<dbReference type="EMBL" id="BTRK01000006">
    <property type="protein sequence ID" value="GMR60250.1"/>
    <property type="molecule type" value="Genomic_DNA"/>
</dbReference>
<organism evidence="7 8">
    <name type="scientific">Pristionchus mayeri</name>
    <dbReference type="NCBI Taxonomy" id="1317129"/>
    <lineage>
        <taxon>Eukaryota</taxon>
        <taxon>Metazoa</taxon>
        <taxon>Ecdysozoa</taxon>
        <taxon>Nematoda</taxon>
        <taxon>Chromadorea</taxon>
        <taxon>Rhabditida</taxon>
        <taxon>Rhabditina</taxon>
        <taxon>Diplogasteromorpha</taxon>
        <taxon>Diplogasteroidea</taxon>
        <taxon>Neodiplogasteridae</taxon>
        <taxon>Pristionchus</taxon>
    </lineage>
</organism>
<dbReference type="Pfam" id="PF12130">
    <property type="entry name" value="bMERB_dom"/>
    <property type="match status" value="1"/>
</dbReference>
<name>A0AAN5DDR5_9BILA</name>
<dbReference type="Proteomes" id="UP001328107">
    <property type="component" value="Unassembled WGS sequence"/>
</dbReference>
<dbReference type="SMART" id="SM01203">
    <property type="entry name" value="DUF3585"/>
    <property type="match status" value="1"/>
</dbReference>
<keyword evidence="2 4" id="KW-0862">Zinc</keyword>
<feature type="compositionally biased region" description="Basic and acidic residues" evidence="5">
    <location>
        <begin position="720"/>
        <end position="730"/>
    </location>
</feature>
<dbReference type="AlphaFoldDB" id="A0AAN5DDR5"/>
<evidence type="ECO:0000256" key="1">
    <source>
        <dbReference type="ARBA" id="ARBA00022723"/>
    </source>
</evidence>
<feature type="region of interest" description="Disordered" evidence="5">
    <location>
        <begin position="715"/>
        <end position="736"/>
    </location>
</feature>
<feature type="region of interest" description="Disordered" evidence="5">
    <location>
        <begin position="746"/>
        <end position="765"/>
    </location>
</feature>
<evidence type="ECO:0000256" key="2">
    <source>
        <dbReference type="ARBA" id="ARBA00022833"/>
    </source>
</evidence>
<dbReference type="InterPro" id="IPR001781">
    <property type="entry name" value="Znf_LIM"/>
</dbReference>
<evidence type="ECO:0000313" key="8">
    <source>
        <dbReference type="Proteomes" id="UP001328107"/>
    </source>
</evidence>
<keyword evidence="3 4" id="KW-0440">LIM domain</keyword>
<evidence type="ECO:0000259" key="6">
    <source>
        <dbReference type="PROSITE" id="PS50023"/>
    </source>
</evidence>
<feature type="domain" description="LIM zinc-binding" evidence="6">
    <location>
        <begin position="178"/>
        <end position="238"/>
    </location>
</feature>
<feature type="compositionally biased region" description="Low complexity" evidence="5">
    <location>
        <begin position="422"/>
        <end position="445"/>
    </location>
</feature>
<feature type="non-terminal residue" evidence="7">
    <location>
        <position position="1"/>
    </location>
</feature>
<evidence type="ECO:0000256" key="3">
    <source>
        <dbReference type="ARBA" id="ARBA00023038"/>
    </source>
</evidence>
<keyword evidence="1 4" id="KW-0479">Metal-binding</keyword>
<feature type="compositionally biased region" description="Pro residues" evidence="5">
    <location>
        <begin position="495"/>
        <end position="509"/>
    </location>
</feature>
<proteinExistence type="predicted"/>
<sequence>VSSFSLPFSPALPPSFPLQSAQYRWLLTPLHSTLHEVSISAVMGKRLKEHCEWVESIGYSSNGWIGGDWHIPLHLLSKLLASELKQRKETAEIDCDSDVTLKISFDSLLQLAEDTLGVPVLITERDLLTRYPNIHLALVTYLVCLRSAIDHIDPKQVRNSQAPRLIFEAKNGLHSSLPSCPECNEHVFIIERVVIERVVFHRQCLKCTECGKLLSRGAFKKTKNGFECISHAVRKILDAHENSSSSGSGTYDRYGYSGRSPRPAVAPPPRPKPKPPPKPAYLSARPEQDYESLDEIQAPKTQEIPPPVKEAERKDVDEATINTETMERKSSLGEADDSVSHKEYQENEDTTSTHTNPASEPHSASADETSSGDSVDSGVVMRMAKMFGEVEGGRAEKARISQPQLPSPVAPPRPKRTSMLISSSARSHSASPTPTLRSSLRSAAPSPAPKPRLNLEDYPGYLCPFGEEEEMNEAVNYPSSKNPFADSDDESTKGPPVPAPRSLPPPVPVLPGTSDRPKVLPPPPPPGAQVEEASTPPPKPPRSGLNPSETRIHTLRISRKKFRAPLPPVPQMRKINFTENGAKEEPSVIATRLKEIEEQMNRVEIEGRAVEKEMLFQIDTNPRTWSKSQRADDWVNILSKKLELMREQLYLLGLWRENYLNEVHSETEYYIRCLLEKEKIEKSEWEIEREATLTNLLIYIIDEKLKLDEYMVDHSGGASDPKKEESTKADQKKHKLKKRVFMLSKRLKSKKNKESASETVDSGKK</sequence>
<comment type="caution">
    <text evidence="7">The sequence shown here is derived from an EMBL/GenBank/DDBJ whole genome shotgun (WGS) entry which is preliminary data.</text>
</comment>
<dbReference type="PROSITE" id="PS50023">
    <property type="entry name" value="LIM_DOMAIN_2"/>
    <property type="match status" value="1"/>
</dbReference>
<dbReference type="GO" id="GO:0046872">
    <property type="term" value="F:metal ion binding"/>
    <property type="evidence" value="ECO:0007669"/>
    <property type="project" value="UniProtKB-KW"/>
</dbReference>
<feature type="compositionally biased region" description="Basic and acidic residues" evidence="5">
    <location>
        <begin position="752"/>
        <end position="765"/>
    </location>
</feature>
<evidence type="ECO:0000256" key="5">
    <source>
        <dbReference type="SAM" id="MobiDB-lite"/>
    </source>
</evidence>
<reference evidence="8" key="1">
    <citation type="submission" date="2022-10" db="EMBL/GenBank/DDBJ databases">
        <title>Genome assembly of Pristionchus species.</title>
        <authorList>
            <person name="Yoshida K."/>
            <person name="Sommer R.J."/>
        </authorList>
    </citation>
    <scope>NUCLEOTIDE SEQUENCE [LARGE SCALE GENOMIC DNA]</scope>
    <source>
        <strain evidence="8">RS5460</strain>
    </source>
</reference>
<feature type="compositionally biased region" description="Pro residues" evidence="5">
    <location>
        <begin position="264"/>
        <end position="279"/>
    </location>
</feature>
<dbReference type="SMART" id="SM00132">
    <property type="entry name" value="LIM"/>
    <property type="match status" value="1"/>
</dbReference>
<dbReference type="Gene3D" id="2.10.110.10">
    <property type="entry name" value="Cysteine Rich Protein"/>
    <property type="match status" value="1"/>
</dbReference>
<feature type="region of interest" description="Disordered" evidence="5">
    <location>
        <begin position="241"/>
        <end position="553"/>
    </location>
</feature>
<accession>A0AAN5DDR5</accession>
<evidence type="ECO:0000256" key="4">
    <source>
        <dbReference type="PROSITE-ProRule" id="PRU00125"/>
    </source>
</evidence>
<feature type="compositionally biased region" description="Low complexity" evidence="5">
    <location>
        <begin position="371"/>
        <end position="380"/>
    </location>
</feature>
<gene>
    <name evidence="7" type="ORF">PMAYCL1PPCAC_30445</name>
</gene>
<dbReference type="Pfam" id="PF00412">
    <property type="entry name" value="LIM"/>
    <property type="match status" value="1"/>
</dbReference>
<dbReference type="InterPro" id="IPR022735">
    <property type="entry name" value="bMERB_dom"/>
</dbReference>
<evidence type="ECO:0000313" key="7">
    <source>
        <dbReference type="EMBL" id="GMR60250.1"/>
    </source>
</evidence>